<dbReference type="Pfam" id="PF13193">
    <property type="entry name" value="AMP-binding_C"/>
    <property type="match status" value="1"/>
</dbReference>
<keyword evidence="4" id="KW-1185">Reference proteome</keyword>
<dbReference type="InterPro" id="IPR050237">
    <property type="entry name" value="ATP-dep_AMP-bd_enzyme"/>
</dbReference>
<dbReference type="RefSeq" id="WP_051618277.1">
    <property type="nucleotide sequence ID" value="NZ_ARYK01000002.1"/>
</dbReference>
<reference evidence="3 4" key="1">
    <citation type="journal article" date="2014" name="Antonie Van Leeuwenhoek">
        <title>Hyphomonas beringensis sp. nov. and Hyphomonas chukchiensis sp. nov., isolated from surface seawater of the Bering Sea and Chukchi Sea.</title>
        <authorList>
            <person name="Li C."/>
            <person name="Lai Q."/>
            <person name="Li G."/>
            <person name="Dong C."/>
            <person name="Wang J."/>
            <person name="Liao Y."/>
            <person name="Shao Z."/>
        </authorList>
    </citation>
    <scope>NUCLEOTIDE SEQUENCE [LARGE SCALE GENOMIC DNA]</scope>
    <source>
        <strain evidence="3 4">MHS-2</strain>
    </source>
</reference>
<dbReference type="SUPFAM" id="SSF56801">
    <property type="entry name" value="Acetyl-CoA synthetase-like"/>
    <property type="match status" value="1"/>
</dbReference>
<dbReference type="AlphaFoldDB" id="A0A059FRA5"/>
<dbReference type="PATRIC" id="fig|1280950.3.peg.1037"/>
<dbReference type="Proteomes" id="UP000025171">
    <property type="component" value="Unassembled WGS sequence"/>
</dbReference>
<dbReference type="Pfam" id="PF00501">
    <property type="entry name" value="AMP-binding"/>
    <property type="match status" value="1"/>
</dbReference>
<organism evidence="3 4">
    <name type="scientific">Hyphomonas johnsonii MHS-2</name>
    <dbReference type="NCBI Taxonomy" id="1280950"/>
    <lineage>
        <taxon>Bacteria</taxon>
        <taxon>Pseudomonadati</taxon>
        <taxon>Pseudomonadota</taxon>
        <taxon>Alphaproteobacteria</taxon>
        <taxon>Hyphomonadales</taxon>
        <taxon>Hyphomonadaceae</taxon>
        <taxon>Hyphomonas</taxon>
    </lineage>
</organism>
<dbReference type="InterPro" id="IPR025110">
    <property type="entry name" value="AMP-bd_C"/>
</dbReference>
<dbReference type="PANTHER" id="PTHR43767">
    <property type="entry name" value="LONG-CHAIN-FATTY-ACID--COA LIGASE"/>
    <property type="match status" value="1"/>
</dbReference>
<dbReference type="EMBL" id="ARYK01000002">
    <property type="protein sequence ID" value="KCZ93215.1"/>
    <property type="molecule type" value="Genomic_DNA"/>
</dbReference>
<keyword evidence="3" id="KW-0436">Ligase</keyword>
<evidence type="ECO:0000259" key="1">
    <source>
        <dbReference type="Pfam" id="PF00501"/>
    </source>
</evidence>
<dbReference type="OrthoDB" id="9803968at2"/>
<dbReference type="CDD" id="cd04433">
    <property type="entry name" value="AFD_class_I"/>
    <property type="match status" value="1"/>
</dbReference>
<dbReference type="GO" id="GO:0016878">
    <property type="term" value="F:acid-thiol ligase activity"/>
    <property type="evidence" value="ECO:0007669"/>
    <property type="project" value="UniProtKB-ARBA"/>
</dbReference>
<sequence length="508" mass="55096">MTEIKPAEQIAAHFASLAKLDPESEAVRFNGKGYSWGELGAIADGLAQKFEALGLPEFACVGWLARNEPSLVGALIGLIQSRHCISPLNPHQPAEKTAEQQRQLNMGVVVGVAQDFTPELKTAMKDVGAVGLVLEIGADDPVRFVPGFEALGKGPFRSLGQDVVAERLTSGTTGEPKRIPVPAVTFAKAMQLGARSEKNKAAEPLKVKRSPAILQTTFSHSGGMWGALLSLNQARPIDLHDKFTPEAWADAVERTKTRVSSLVPSMITMVLEADVPPEKLASLMAIRCGTAALDPETQKRFEDHFNVPVLVEYGASEFMGGIAGWSLADHKAHGQTKRGSVGRMRPDMEVRITDSETNKDLPAGEIGILNLKTPRAGPDWIRTTDLASIDAEGFLYLHGRVDEAINRGGFKVLPDKVAEVLRLHPSVREVGILAAKHARLGQVPIAIIEPSSDAPKPTSEELNAFGREQMAAYMVPVAFEFVESLPRTLSMKVDRPALRKMFQDKYDL</sequence>
<dbReference type="InterPro" id="IPR000873">
    <property type="entry name" value="AMP-dep_synth/lig_dom"/>
</dbReference>
<dbReference type="Gene3D" id="3.30.300.30">
    <property type="match status" value="1"/>
</dbReference>
<feature type="domain" description="AMP-binding enzyme C-terminal" evidence="2">
    <location>
        <begin position="417"/>
        <end position="492"/>
    </location>
</feature>
<evidence type="ECO:0000313" key="4">
    <source>
        <dbReference type="Proteomes" id="UP000025171"/>
    </source>
</evidence>
<dbReference type="InterPro" id="IPR042099">
    <property type="entry name" value="ANL_N_sf"/>
</dbReference>
<gene>
    <name evidence="3" type="ORF">HJO_05150</name>
</gene>
<name>A0A059FRA5_9PROT</name>
<dbReference type="eggNOG" id="COG0318">
    <property type="taxonomic scope" value="Bacteria"/>
</dbReference>
<dbReference type="STRING" id="1280950.HJO_05150"/>
<protein>
    <submittedName>
        <fullName evidence="3">AMP-dependent synthetase/ligase</fullName>
    </submittedName>
</protein>
<evidence type="ECO:0000313" key="3">
    <source>
        <dbReference type="EMBL" id="KCZ93215.1"/>
    </source>
</evidence>
<comment type="caution">
    <text evidence="3">The sequence shown here is derived from an EMBL/GenBank/DDBJ whole genome shotgun (WGS) entry which is preliminary data.</text>
</comment>
<dbReference type="Gene3D" id="3.40.50.12780">
    <property type="entry name" value="N-terminal domain of ligase-like"/>
    <property type="match status" value="1"/>
</dbReference>
<evidence type="ECO:0000259" key="2">
    <source>
        <dbReference type="Pfam" id="PF13193"/>
    </source>
</evidence>
<feature type="domain" description="AMP-dependent synthetase/ligase" evidence="1">
    <location>
        <begin position="18"/>
        <end position="374"/>
    </location>
</feature>
<proteinExistence type="predicted"/>
<accession>A0A059FRA5</accession>
<dbReference type="PANTHER" id="PTHR43767:SF1">
    <property type="entry name" value="NONRIBOSOMAL PEPTIDE SYNTHASE PES1 (EUROFUNG)-RELATED"/>
    <property type="match status" value="1"/>
</dbReference>
<dbReference type="InterPro" id="IPR045851">
    <property type="entry name" value="AMP-bd_C_sf"/>
</dbReference>